<dbReference type="KEGG" id="dao:Desac_2369"/>
<protein>
    <recommendedName>
        <fullName evidence="4">Mechanosensitive ion channel family protein</fullName>
    </recommendedName>
</protein>
<reference evidence="2 3" key="1">
    <citation type="journal article" date="2011" name="Stand. Genomic Sci.">
        <title>Complete genome sequence of the acetate-degrading sulfate reducer Desulfobacca acetoxidans type strain (ASRB2).</title>
        <authorList>
            <person name="Goker M."/>
            <person name="Teshima H."/>
            <person name="Lapidus A."/>
            <person name="Nolan M."/>
            <person name="Lucas S."/>
            <person name="Hammon N."/>
            <person name="Deshpande S."/>
            <person name="Cheng J.F."/>
            <person name="Tapia R."/>
            <person name="Han C."/>
            <person name="Goodwin L."/>
            <person name="Pitluck S."/>
            <person name="Huntemann M."/>
            <person name="Liolios K."/>
            <person name="Ivanova N."/>
            <person name="Pagani I."/>
            <person name="Mavromatis K."/>
            <person name="Ovchinikova G."/>
            <person name="Pati A."/>
            <person name="Chen A."/>
            <person name="Palaniappan K."/>
            <person name="Land M."/>
            <person name="Hauser L."/>
            <person name="Brambilla E.M."/>
            <person name="Rohde M."/>
            <person name="Spring S."/>
            <person name="Detter J.C."/>
            <person name="Woyke T."/>
            <person name="Bristow J."/>
            <person name="Eisen J.A."/>
            <person name="Markowitz V."/>
            <person name="Hugenholtz P."/>
            <person name="Kyrpides N.C."/>
            <person name="Klenk H.P."/>
        </authorList>
    </citation>
    <scope>NUCLEOTIDE SEQUENCE [LARGE SCALE GENOMIC DNA]</scope>
    <source>
        <strain evidence="3">ATCC 700848 / DSM 11109 / ASRB2</strain>
    </source>
</reference>
<evidence type="ECO:0000313" key="2">
    <source>
        <dbReference type="EMBL" id="AEB10191.1"/>
    </source>
</evidence>
<dbReference type="STRING" id="880072.Desac_2369"/>
<keyword evidence="3" id="KW-1185">Reference proteome</keyword>
<evidence type="ECO:0000313" key="3">
    <source>
        <dbReference type="Proteomes" id="UP000000483"/>
    </source>
</evidence>
<keyword evidence="1" id="KW-0472">Membrane</keyword>
<accession>F2NFS2</accession>
<feature type="transmembrane region" description="Helical" evidence="1">
    <location>
        <begin position="30"/>
        <end position="55"/>
    </location>
</feature>
<organism evidence="2 3">
    <name type="scientific">Desulfobacca acetoxidans (strain ATCC 700848 / DSM 11109 / ASRB2)</name>
    <dbReference type="NCBI Taxonomy" id="880072"/>
    <lineage>
        <taxon>Bacteria</taxon>
        <taxon>Pseudomonadati</taxon>
        <taxon>Thermodesulfobacteriota</taxon>
        <taxon>Desulfobaccia</taxon>
        <taxon>Desulfobaccales</taxon>
        <taxon>Desulfobaccaceae</taxon>
        <taxon>Desulfobacca</taxon>
    </lineage>
</organism>
<feature type="transmembrane region" description="Helical" evidence="1">
    <location>
        <begin position="107"/>
        <end position="125"/>
    </location>
</feature>
<sequence length="146" mass="16415">MGSHFDLARLDKIVSQAREYFFQHMLSGSMAAQLAVAACALLAAYKVVAVIRAWITRQQSKCSSVQDLCYDLKRLTHFSYVIGPALGLILLWIPYCIAEHLDLPRDGLYAIVICLVALTLVRLLTGQMQNRFWATIIGRYHGEKSI</sequence>
<evidence type="ECO:0008006" key="4">
    <source>
        <dbReference type="Google" id="ProtNLM"/>
    </source>
</evidence>
<evidence type="ECO:0000256" key="1">
    <source>
        <dbReference type="SAM" id="Phobius"/>
    </source>
</evidence>
<keyword evidence="1" id="KW-1133">Transmembrane helix</keyword>
<dbReference type="EMBL" id="CP002629">
    <property type="protein sequence ID" value="AEB10191.1"/>
    <property type="molecule type" value="Genomic_DNA"/>
</dbReference>
<keyword evidence="1" id="KW-0812">Transmembrane</keyword>
<gene>
    <name evidence="2" type="ordered locus">Desac_2369</name>
</gene>
<reference evidence="3" key="2">
    <citation type="submission" date="2011-03" db="EMBL/GenBank/DDBJ databases">
        <title>The complete genome of Desulfobacca acetoxidans DSM 11109.</title>
        <authorList>
            <consortium name="US DOE Joint Genome Institute (JGI-PGF)"/>
            <person name="Lucas S."/>
            <person name="Copeland A."/>
            <person name="Lapidus A."/>
            <person name="Bruce D."/>
            <person name="Goodwin L."/>
            <person name="Pitluck S."/>
            <person name="Peters L."/>
            <person name="Kyrpides N."/>
            <person name="Mavromatis K."/>
            <person name="Ivanova N."/>
            <person name="Ovchinnikova G."/>
            <person name="Teshima H."/>
            <person name="Detter J.C."/>
            <person name="Han C."/>
            <person name="Land M."/>
            <person name="Hauser L."/>
            <person name="Markowitz V."/>
            <person name="Cheng J.-F."/>
            <person name="Hugenholtz P."/>
            <person name="Woyke T."/>
            <person name="Wu D."/>
            <person name="Spring S."/>
            <person name="Schueler E."/>
            <person name="Brambilla E."/>
            <person name="Klenk H.-P."/>
            <person name="Eisen J.A."/>
        </authorList>
    </citation>
    <scope>NUCLEOTIDE SEQUENCE [LARGE SCALE GENOMIC DNA]</scope>
    <source>
        <strain evidence="3">ATCC 700848 / DSM 11109 / ASRB2</strain>
    </source>
</reference>
<proteinExistence type="predicted"/>
<dbReference type="RefSeq" id="WP_013707300.1">
    <property type="nucleotide sequence ID" value="NC_015388.1"/>
</dbReference>
<dbReference type="HOGENOM" id="CLU_1774367_0_0_7"/>
<name>F2NFS2_DESAR</name>
<dbReference type="Proteomes" id="UP000000483">
    <property type="component" value="Chromosome"/>
</dbReference>
<feature type="transmembrane region" description="Helical" evidence="1">
    <location>
        <begin position="75"/>
        <end position="95"/>
    </location>
</feature>
<dbReference type="AlphaFoldDB" id="F2NFS2"/>